<protein>
    <submittedName>
        <fullName evidence="6">Serine/threonine-protein kinase phg2 isoform X1</fullName>
    </submittedName>
</protein>
<keyword evidence="3" id="KW-0677">Repeat</keyword>
<comment type="caution">
    <text evidence="6">The sequence shown here is derived from an EMBL/GenBank/DDBJ whole genome shotgun (WGS) entry which is preliminary data.</text>
</comment>
<name>A0ABD2D2Y1_VESMC</name>
<dbReference type="AlphaFoldDB" id="A0ABD2D2Y1"/>
<dbReference type="Proteomes" id="UP001607303">
    <property type="component" value="Unassembled WGS sequence"/>
</dbReference>
<dbReference type="PANTHER" id="PTHR44144:SF1">
    <property type="entry name" value="DNAJ HOMOLOG SUBFAMILY C MEMBER 9"/>
    <property type="match status" value="1"/>
</dbReference>
<feature type="compositionally biased region" description="Basic residues" evidence="4">
    <location>
        <begin position="763"/>
        <end position="775"/>
    </location>
</feature>
<gene>
    <name evidence="6" type="ORF">V1477_000046</name>
</gene>
<dbReference type="Pfam" id="PF13855">
    <property type="entry name" value="LRR_8"/>
    <property type="match status" value="1"/>
</dbReference>
<dbReference type="FunFam" id="1.10.287.110:FF:000035">
    <property type="entry name" value="DnaJ homolog subfamily C member 9"/>
    <property type="match status" value="1"/>
</dbReference>
<feature type="compositionally biased region" description="Polar residues" evidence="4">
    <location>
        <begin position="537"/>
        <end position="549"/>
    </location>
</feature>
<dbReference type="EMBL" id="JAYRBN010000001">
    <property type="protein sequence ID" value="KAL2751736.1"/>
    <property type="molecule type" value="Genomic_DNA"/>
</dbReference>
<dbReference type="InterPro" id="IPR056453">
    <property type="entry name" value="HTH_DNAJC9"/>
</dbReference>
<evidence type="ECO:0000256" key="3">
    <source>
        <dbReference type="ARBA" id="ARBA00022737"/>
    </source>
</evidence>
<evidence type="ECO:0000256" key="4">
    <source>
        <dbReference type="SAM" id="MobiDB-lite"/>
    </source>
</evidence>
<feature type="domain" description="J" evidence="5">
    <location>
        <begin position="16"/>
        <end position="83"/>
    </location>
</feature>
<dbReference type="InterPro" id="IPR036869">
    <property type="entry name" value="J_dom_sf"/>
</dbReference>
<dbReference type="Gene3D" id="1.10.287.110">
    <property type="entry name" value="DnaJ domain"/>
    <property type="match status" value="1"/>
</dbReference>
<evidence type="ECO:0000313" key="7">
    <source>
        <dbReference type="Proteomes" id="UP001607303"/>
    </source>
</evidence>
<dbReference type="PROSITE" id="PS00636">
    <property type="entry name" value="DNAJ_1"/>
    <property type="match status" value="1"/>
</dbReference>
<keyword evidence="1" id="KW-0597">Phosphoprotein</keyword>
<proteinExistence type="predicted"/>
<evidence type="ECO:0000259" key="5">
    <source>
        <dbReference type="PROSITE" id="PS50076"/>
    </source>
</evidence>
<dbReference type="SUPFAM" id="SSF46565">
    <property type="entry name" value="Chaperone J-domain"/>
    <property type="match status" value="1"/>
</dbReference>
<evidence type="ECO:0000313" key="6">
    <source>
        <dbReference type="EMBL" id="KAL2751736.1"/>
    </source>
</evidence>
<dbReference type="PROSITE" id="PS51450">
    <property type="entry name" value="LRR"/>
    <property type="match status" value="1"/>
</dbReference>
<evidence type="ECO:0000256" key="2">
    <source>
        <dbReference type="ARBA" id="ARBA00022614"/>
    </source>
</evidence>
<dbReference type="InterPro" id="IPR003591">
    <property type="entry name" value="Leu-rich_rpt_typical-subtyp"/>
</dbReference>
<organism evidence="6 7">
    <name type="scientific">Vespula maculifrons</name>
    <name type="common">Eastern yellow jacket</name>
    <name type="synonym">Wasp</name>
    <dbReference type="NCBI Taxonomy" id="7453"/>
    <lineage>
        <taxon>Eukaryota</taxon>
        <taxon>Metazoa</taxon>
        <taxon>Ecdysozoa</taxon>
        <taxon>Arthropoda</taxon>
        <taxon>Hexapoda</taxon>
        <taxon>Insecta</taxon>
        <taxon>Pterygota</taxon>
        <taxon>Neoptera</taxon>
        <taxon>Endopterygota</taxon>
        <taxon>Hymenoptera</taxon>
        <taxon>Apocrita</taxon>
        <taxon>Aculeata</taxon>
        <taxon>Vespoidea</taxon>
        <taxon>Vespidae</taxon>
        <taxon>Vespinae</taxon>
        <taxon>Vespula</taxon>
    </lineage>
</organism>
<dbReference type="Gene3D" id="3.80.10.10">
    <property type="entry name" value="Ribonuclease Inhibitor"/>
    <property type="match status" value="1"/>
</dbReference>
<dbReference type="InterPro" id="IPR001623">
    <property type="entry name" value="DnaJ_domain"/>
</dbReference>
<dbReference type="InterPro" id="IPR001611">
    <property type="entry name" value="Leu-rich_rpt"/>
</dbReference>
<sequence>MANLLDLCEKYFGSRNFYEVLKISTDADDKQVKKAYHKLSLLVHPDRVEENIKAEATEKFKVLGRIHSILSDSEKRKIYNESGQYDEESEEVIMRNWADYWKTLFKPITEETISNYEKTYKGSEIEIKDLKRAYMDGKGDMDYILVVVPFSNCEEEPRYHTIIAKLIEAGEVPEYKAFTEESEKKKLLFMSVGGAAGTCDHVRNEDMLEYSCVGGDPTDLYSIPTEVEKIRISKMKIPIITTDMFSRFGSNLWVLACSHCDISDIEPTAFQSLINLQQLSLDDNHLTTVKGAWFKGLDYLTYLDLNYNKITTIEDEVYENLPNVVDFRLSGNRFECLNRQAMENLKALKRIYLSENDEFKCPNAISKFLNDRGISFNKDPRWKDIDEVSDDDSMTVDRTETSIDYWPSTSDYRNKIYFPSVVVTTEDTRSPERTSISERIRYPLYAPVSVTTSDYNDKISQFSSVDSSSFVTTTNKPEVPRHYSTIVDPYRSYMTTTTTTQQPSRYPSTQPWPIVRKDETTIMDNEYHESFDYSDEVTGSSSLASSPTNRGALPPISDPKNILSTQPPEVYYTPNEILIEPNYPLPNPISDPQIEKNDMETIKMEDERYTMRPYVRPPIIPEIVQPAAPNDFLQVPYYQPTVTIRRPLSPPVNYEQQQQSTAVVETTTDKPFPECPSSSFSIKLTTTTLFFFIFLLNWAKEAMEAERLNKMQKIEDEENAAANDLALAIQNRNRERADQANNFFDSLIDKYAKKASKTSTSTNKKKKVTTKKTTKRLTPVQNVKKTKRKT</sequence>
<keyword evidence="2" id="KW-0433">Leucine-rich repeat</keyword>
<dbReference type="PRINTS" id="PR00625">
    <property type="entry name" value="JDOMAIN"/>
</dbReference>
<accession>A0ABD2D2Y1</accession>
<dbReference type="InterPro" id="IPR018253">
    <property type="entry name" value="DnaJ_domain_CS"/>
</dbReference>
<dbReference type="PROSITE" id="PS50076">
    <property type="entry name" value="DNAJ_2"/>
    <property type="match status" value="1"/>
</dbReference>
<dbReference type="InterPro" id="IPR052594">
    <property type="entry name" value="J_domain-containing_protein"/>
</dbReference>
<dbReference type="Pfam" id="PF00226">
    <property type="entry name" value="DnaJ"/>
    <property type="match status" value="1"/>
</dbReference>
<keyword evidence="6" id="KW-0808">Transferase</keyword>
<reference evidence="6 7" key="1">
    <citation type="journal article" date="2024" name="Ann. Entomol. Soc. Am.">
        <title>Genomic analyses of the southern and eastern yellowjacket wasps (Hymenoptera: Vespidae) reveal evolutionary signatures of social life.</title>
        <authorList>
            <person name="Catto M.A."/>
            <person name="Caine P.B."/>
            <person name="Orr S.E."/>
            <person name="Hunt B.G."/>
            <person name="Goodisman M.A.D."/>
        </authorList>
    </citation>
    <scope>NUCLEOTIDE SEQUENCE [LARGE SCALE GENOMIC DNA]</scope>
    <source>
        <strain evidence="6">232</strain>
        <tissue evidence="6">Head and thorax</tissue>
    </source>
</reference>
<dbReference type="GO" id="GO:0016301">
    <property type="term" value="F:kinase activity"/>
    <property type="evidence" value="ECO:0007669"/>
    <property type="project" value="UniProtKB-KW"/>
</dbReference>
<feature type="region of interest" description="Disordered" evidence="4">
    <location>
        <begin position="753"/>
        <end position="790"/>
    </location>
</feature>
<dbReference type="PANTHER" id="PTHR44144">
    <property type="entry name" value="DNAJ HOMOLOG SUBFAMILY C MEMBER 9"/>
    <property type="match status" value="1"/>
</dbReference>
<dbReference type="SMART" id="SM00369">
    <property type="entry name" value="LRR_TYP"/>
    <property type="match status" value="3"/>
</dbReference>
<dbReference type="Pfam" id="PF23302">
    <property type="entry name" value="HTH_DNAJC9"/>
    <property type="match status" value="1"/>
</dbReference>
<dbReference type="SUPFAM" id="SSF52058">
    <property type="entry name" value="L domain-like"/>
    <property type="match status" value="1"/>
</dbReference>
<dbReference type="SMART" id="SM00271">
    <property type="entry name" value="DnaJ"/>
    <property type="match status" value="1"/>
</dbReference>
<dbReference type="InterPro" id="IPR032675">
    <property type="entry name" value="LRR_dom_sf"/>
</dbReference>
<dbReference type="CDD" id="cd06257">
    <property type="entry name" value="DnaJ"/>
    <property type="match status" value="1"/>
</dbReference>
<keyword evidence="7" id="KW-1185">Reference proteome</keyword>
<evidence type="ECO:0000256" key="1">
    <source>
        <dbReference type="ARBA" id="ARBA00022553"/>
    </source>
</evidence>
<keyword evidence="6" id="KW-0418">Kinase</keyword>
<feature type="region of interest" description="Disordered" evidence="4">
    <location>
        <begin position="533"/>
        <end position="563"/>
    </location>
</feature>